<feature type="signal peptide" evidence="2">
    <location>
        <begin position="1"/>
        <end position="22"/>
    </location>
</feature>
<comment type="caution">
    <text evidence="3">The sequence shown here is derived from an EMBL/GenBank/DDBJ whole genome shotgun (WGS) entry which is preliminary data.</text>
</comment>
<dbReference type="RefSeq" id="WP_184103036.1">
    <property type="nucleotide sequence ID" value="NZ_JACHHN010000011.1"/>
</dbReference>
<evidence type="ECO:0000313" key="3">
    <source>
        <dbReference type="EMBL" id="MBB5193388.1"/>
    </source>
</evidence>
<feature type="chain" id="PRO_5032477566" description="Carbohydrate-binding family V/XII" evidence="2">
    <location>
        <begin position="23"/>
        <end position="857"/>
    </location>
</feature>
<evidence type="ECO:0000313" key="4">
    <source>
        <dbReference type="Proteomes" id="UP000543030"/>
    </source>
</evidence>
<gene>
    <name evidence="3" type="ORF">HNQ50_004145</name>
</gene>
<evidence type="ECO:0008006" key="5">
    <source>
        <dbReference type="Google" id="ProtNLM"/>
    </source>
</evidence>
<dbReference type="Proteomes" id="UP000543030">
    <property type="component" value="Unassembled WGS sequence"/>
</dbReference>
<feature type="region of interest" description="Disordered" evidence="1">
    <location>
        <begin position="761"/>
        <end position="857"/>
    </location>
</feature>
<reference evidence="3 4" key="1">
    <citation type="submission" date="2020-08" db="EMBL/GenBank/DDBJ databases">
        <title>Genomic Encyclopedia of Type Strains, Phase IV (KMG-IV): sequencing the most valuable type-strain genomes for metagenomic binning, comparative biology and taxonomic classification.</title>
        <authorList>
            <person name="Goeker M."/>
        </authorList>
    </citation>
    <scope>NUCLEOTIDE SEQUENCE [LARGE SCALE GENOMIC DNA]</scope>
    <source>
        <strain evidence="3 4">DSM 18233</strain>
    </source>
</reference>
<keyword evidence="4" id="KW-1185">Reference proteome</keyword>
<organism evidence="3 4">
    <name type="scientific">Silvimonas terrae</name>
    <dbReference type="NCBI Taxonomy" id="300266"/>
    <lineage>
        <taxon>Bacteria</taxon>
        <taxon>Pseudomonadati</taxon>
        <taxon>Pseudomonadota</taxon>
        <taxon>Betaproteobacteria</taxon>
        <taxon>Neisseriales</taxon>
        <taxon>Chitinibacteraceae</taxon>
        <taxon>Silvimonas</taxon>
    </lineage>
</organism>
<name>A0A840RLI5_9NEIS</name>
<dbReference type="EMBL" id="JACHHN010000011">
    <property type="protein sequence ID" value="MBB5193388.1"/>
    <property type="molecule type" value="Genomic_DNA"/>
</dbReference>
<protein>
    <recommendedName>
        <fullName evidence="5">Carbohydrate-binding family V/XII</fullName>
    </recommendedName>
</protein>
<feature type="compositionally biased region" description="Polar residues" evidence="1">
    <location>
        <begin position="664"/>
        <end position="684"/>
    </location>
</feature>
<sequence length="857" mass="91126">MLQKLWRSLAILLAVLALPAYAASVNNAPWPHHFTVDGTPVTFYQPQLDNWSGDTLSGRLAISVKKGSATAPDGKKKDILAYGVGWFSARTETDKQARTVTLHNVTLDKVSFPTDTANQSRYLALARKAIPQKPFVSSLDQLEATLAINHADAAQASVEVNNAPPQIIFSFEPALLVLVDGSPSVKPTAAAGVSRVINTRSLLLIDDGTWYLRFAGKWVKASALTGPWTPATSVPAGLDQAMQQAIAAKQVDVMDKPSDEMKKALAAGKYPAIYTATSPTELIMVDGEPQFAPLAGTNLAYVVNTAGDVFVDAEAENAWYVLLSGRWFTASSTKGPWTYVPGDKLPAGFAKIASDSPKSAVLASIPGTPEARESLIANSIPQTATVQVSQAQLHVQYDGNQAQFKPIEGTVLNYAWNTATPVIQVAPTQYYAVQNGVWFSATSALGPWAVATLVPAVIYTIPANSPLHYVTYVHVYGHTDTVVYVGYTPGYYGTVVTNGVVVYGTGYTCNAWIGDVWYACPSTYGYNVAFGYDAYAGWTFGFVAGWAWASAWYGPYWGPWYGWYGPNPWYWGPSVAVGNVYGRWGNTVAQGVRADWYNPWTGNSGTGVRGSFYNEATGGHGYGYAARNYNQYTGVTSGVAGGVRYNPETGRAVAGQGGAAYNPNTGNAAAGGQRTSVNTDTGRVTHSAGGATRTDQGATAAGGFNSKGAAGDVSGKGYVHYDASTGQVTHGGVVNSGGNVYAGKDGNVYRYEQGQGWQQVQPDGQFKNVPKPSAESGVTTDQLARQRGTERTLDRSGVSPAAQGNGNLSGATRQNLQGAGERMQSQNAGRAQNMRSFDRGSYGGGFQGHMGGFRRFR</sequence>
<evidence type="ECO:0000256" key="1">
    <source>
        <dbReference type="SAM" id="MobiDB-lite"/>
    </source>
</evidence>
<feature type="compositionally biased region" description="Polar residues" evidence="1">
    <location>
        <begin position="802"/>
        <end position="835"/>
    </location>
</feature>
<accession>A0A840RLI5</accession>
<evidence type="ECO:0000256" key="2">
    <source>
        <dbReference type="SAM" id="SignalP"/>
    </source>
</evidence>
<proteinExistence type="predicted"/>
<feature type="compositionally biased region" description="Gly residues" evidence="1">
    <location>
        <begin position="841"/>
        <end position="851"/>
    </location>
</feature>
<dbReference type="AlphaFoldDB" id="A0A840RLI5"/>
<feature type="region of interest" description="Disordered" evidence="1">
    <location>
        <begin position="664"/>
        <end position="705"/>
    </location>
</feature>
<keyword evidence="2" id="KW-0732">Signal</keyword>